<evidence type="ECO:0000313" key="1">
    <source>
        <dbReference type="EMBL" id="KIO76893.1"/>
    </source>
</evidence>
<dbReference type="STRING" id="1503925.TH53_12390"/>
<accession>A0A0D0F5P4</accession>
<reference evidence="1 2" key="1">
    <citation type="submission" date="2015-01" db="EMBL/GenBank/DDBJ databases">
        <title>Draft genome sequence of Pedobacter sp. NL19 isolated from sludge of an effluent treatment pond in an abandoned uranium mine.</title>
        <authorList>
            <person name="Santos T."/>
            <person name="Caetano T."/>
            <person name="Covas C."/>
            <person name="Cruz A."/>
            <person name="Mendo S."/>
        </authorList>
    </citation>
    <scope>NUCLEOTIDE SEQUENCE [LARGE SCALE GENOMIC DNA]</scope>
    <source>
        <strain evidence="1 2">NL19</strain>
    </source>
</reference>
<dbReference type="EMBL" id="JXRA01000052">
    <property type="protein sequence ID" value="KIO76893.1"/>
    <property type="molecule type" value="Genomic_DNA"/>
</dbReference>
<dbReference type="Proteomes" id="UP000032049">
    <property type="component" value="Unassembled WGS sequence"/>
</dbReference>
<evidence type="ECO:0008006" key="3">
    <source>
        <dbReference type="Google" id="ProtNLM"/>
    </source>
</evidence>
<gene>
    <name evidence="1" type="ORF">TH53_12390</name>
</gene>
<evidence type="ECO:0000313" key="2">
    <source>
        <dbReference type="Proteomes" id="UP000032049"/>
    </source>
</evidence>
<proteinExistence type="predicted"/>
<dbReference type="PROSITE" id="PS51257">
    <property type="entry name" value="PROKAR_LIPOPROTEIN"/>
    <property type="match status" value="1"/>
</dbReference>
<keyword evidence="2" id="KW-1185">Reference proteome</keyword>
<dbReference type="InterPro" id="IPR036922">
    <property type="entry name" value="Rieske_2Fe-2S_sf"/>
</dbReference>
<dbReference type="AlphaFoldDB" id="A0A0D0F5P4"/>
<protein>
    <recommendedName>
        <fullName evidence="3">Rieske domain-containing protein</fullName>
    </recommendedName>
</protein>
<comment type="caution">
    <text evidence="1">The sequence shown here is derived from an EMBL/GenBank/DDBJ whole genome shotgun (WGS) entry which is preliminary data.</text>
</comment>
<organism evidence="1 2">
    <name type="scientific">Pedobacter lusitanus</name>
    <dbReference type="NCBI Taxonomy" id="1503925"/>
    <lineage>
        <taxon>Bacteria</taxon>
        <taxon>Pseudomonadati</taxon>
        <taxon>Bacteroidota</taxon>
        <taxon>Sphingobacteriia</taxon>
        <taxon>Sphingobacteriales</taxon>
        <taxon>Sphingobacteriaceae</taxon>
        <taxon>Pedobacter</taxon>
    </lineage>
</organism>
<dbReference type="Gene3D" id="2.102.10.10">
    <property type="entry name" value="Rieske [2Fe-2S] iron-sulphur domain"/>
    <property type="match status" value="1"/>
</dbReference>
<dbReference type="GO" id="GO:0051537">
    <property type="term" value="F:2 iron, 2 sulfur cluster binding"/>
    <property type="evidence" value="ECO:0007669"/>
    <property type="project" value="InterPro"/>
</dbReference>
<sequence length="141" mass="14912">MGKIAGFILALFLFSACGKQTNQVPNVGVNLNGFFTPAQLSELKAKGAIFIDGYGVAGIVIAYNVDPSGAGFSYKAFDRCSTVNPENRCAVTLENAYTLDDPCSGAKFSLLDGTPTKAPAKIALKQYSISISANNNYRVTN</sequence>
<name>A0A0D0F5P4_9SPHI</name>
<dbReference type="RefSeq" id="WP_041882434.1">
    <property type="nucleotide sequence ID" value="NZ_CP157278.1"/>
</dbReference>
<dbReference type="OrthoDB" id="1201186at2"/>